<dbReference type="RefSeq" id="WP_142638190.1">
    <property type="nucleotide sequence ID" value="NZ_FXTE01000008.1"/>
</dbReference>
<gene>
    <name evidence="3" type="ORF">SAMN06265380_108137</name>
</gene>
<dbReference type="GO" id="GO:0016817">
    <property type="term" value="F:hydrolase activity, acting on acid anhydrides"/>
    <property type="evidence" value="ECO:0007669"/>
    <property type="project" value="InterPro"/>
</dbReference>
<dbReference type="EMBL" id="FXTE01000008">
    <property type="protein sequence ID" value="SMO77576.1"/>
    <property type="molecule type" value="Genomic_DNA"/>
</dbReference>
<feature type="domain" description="TOTE conflict system primase" evidence="2">
    <location>
        <begin position="36"/>
        <end position="153"/>
    </location>
</feature>
<proteinExistence type="predicted"/>
<dbReference type="Pfam" id="PF08707">
    <property type="entry name" value="PriCT_2"/>
    <property type="match status" value="1"/>
</dbReference>
<dbReference type="CDD" id="cd00525">
    <property type="entry name" value="AE_Prim_S_like"/>
    <property type="match status" value="1"/>
</dbReference>
<protein>
    <submittedName>
        <fullName evidence="3">Primase C terminal 2 (PriCT-2)</fullName>
    </submittedName>
</protein>
<dbReference type="Pfam" id="PF22548">
    <property type="entry name" value="AEP-TOTE"/>
    <property type="match status" value="1"/>
</dbReference>
<dbReference type="InterPro" id="IPR014819">
    <property type="entry name" value="PriCT_2"/>
</dbReference>
<reference evidence="3 4" key="1">
    <citation type="submission" date="2017-05" db="EMBL/GenBank/DDBJ databases">
        <authorList>
            <person name="Varghese N."/>
            <person name="Submissions S."/>
        </authorList>
    </citation>
    <scope>NUCLEOTIDE SEQUENCE [LARGE SCALE GENOMIC DNA]</scope>
    <source>
        <strain evidence="3 4">DSM 28009</strain>
    </source>
</reference>
<sequence>MDNKSALKQIVELAGCGYSELERNDGKKAYYAKDGEITDNVIRAHLDGSQPIGINMNVGDDKSHFAVFDLDDHNGQYEAGTMRKRLGFVAAALHSLNIPYFAVRSGGGRGYHLWVTFENAARMDTIRARMRDVLDTANDVLSQSPWDHEKFVPDDGQGKGMFHDTEVVFRRSGRPDKSDTTKIEHHIELLPKGGKRPVVALPLALESIVLTPTEIDETGAMQFDEGGEIVLQKAKPRKTGPKSGQRTKAVDVDAALRAFTKARPGGGYKSWSDAGFNIFGAFGEDGYEHWLTYSKQTDGFESESDVRSKWSDIAKAGKCGPEPFWAYARAGGYAGGLPDGVQIGNKGEQTKLILDDVVGSLKLFRDPDGTAYARVGPRRIMRIDSIEFADWLRRTAYSSGVTASQEQINLVVGIARAHAYETVEDVHLRVARQDNRIYVDLCDADDRVLIISADGVELIDGDEECPVVFRRSRQLPIELGDGSGSLDDIRAMVNMDDDQFIVFMACAVKMFFPDTPSPIVNLIGEYGSAKTSTTRMLRTLIDPVSAMVAPGSDKVDDVLVRAWHNYVLTLENMSDLTKLSDTLCGITTGMGFEVRQLFTNGDLFSIWVRRPVIVNGIDPSKYAADLISRMVEIELEKPEKRMLESEFEQQLAESAPRMFIGAVALVMEVLKVLPQIDAHAFADNVRLAEFGAIGEATARVMGRDEGWFIEKMVEAQDIAQDEAADDSATMQALESFQEPVARRGEFWGTPQELLIELQQSAEIIGLNPSRLPMTAATLSRELNQLKPSLRKRGWEIDKKSRKWRLVPPPEISADEIAAM</sequence>
<evidence type="ECO:0000313" key="4">
    <source>
        <dbReference type="Proteomes" id="UP000319555"/>
    </source>
</evidence>
<dbReference type="InterPro" id="IPR054347">
    <property type="entry name" value="TOTE_primase"/>
</dbReference>
<dbReference type="OrthoDB" id="8215052at2"/>
<evidence type="ECO:0000259" key="1">
    <source>
        <dbReference type="Pfam" id="PF08707"/>
    </source>
</evidence>
<evidence type="ECO:0000313" key="3">
    <source>
        <dbReference type="EMBL" id="SMO77576.1"/>
    </source>
</evidence>
<evidence type="ECO:0000259" key="2">
    <source>
        <dbReference type="Pfam" id="PF22548"/>
    </source>
</evidence>
<keyword evidence="4" id="KW-1185">Reference proteome</keyword>
<organism evidence="3 4">
    <name type="scientific">Ruegeria faecimaris</name>
    <dbReference type="NCBI Taxonomy" id="686389"/>
    <lineage>
        <taxon>Bacteria</taxon>
        <taxon>Pseudomonadati</taxon>
        <taxon>Pseudomonadota</taxon>
        <taxon>Alphaproteobacteria</taxon>
        <taxon>Rhodobacterales</taxon>
        <taxon>Roseobacteraceae</taxon>
        <taxon>Ruegeria</taxon>
    </lineage>
</organism>
<accession>A0A521E0T9</accession>
<name>A0A521E0T9_9RHOB</name>
<dbReference type="Proteomes" id="UP000319555">
    <property type="component" value="Unassembled WGS sequence"/>
</dbReference>
<dbReference type="AlphaFoldDB" id="A0A521E0T9"/>
<feature type="domain" description="Primase C-terminal 2" evidence="1">
    <location>
        <begin position="255"/>
        <end position="328"/>
    </location>
</feature>